<evidence type="ECO:0000256" key="6">
    <source>
        <dbReference type="ARBA" id="ARBA00023015"/>
    </source>
</evidence>
<dbReference type="SMART" id="SM00868">
    <property type="entry name" value="zf-AD"/>
    <property type="match status" value="1"/>
</dbReference>
<dbReference type="OrthoDB" id="8113227at2759"/>
<dbReference type="SMR" id="A0A0R1E8M6"/>
<dbReference type="PROSITE" id="PS51915">
    <property type="entry name" value="ZAD"/>
    <property type="match status" value="1"/>
</dbReference>
<dbReference type="FunFam" id="3.30.160.60:FF:000446">
    <property type="entry name" value="Zinc finger protein"/>
    <property type="match status" value="1"/>
</dbReference>
<reference evidence="13 14" key="1">
    <citation type="journal article" date="2007" name="Nature">
        <title>Evolution of genes and genomes on the Drosophila phylogeny.</title>
        <authorList>
            <consortium name="Drosophila 12 Genomes Consortium"/>
            <person name="Clark A.G."/>
            <person name="Eisen M.B."/>
            <person name="Smith D.R."/>
            <person name="Bergman C.M."/>
            <person name="Oliver B."/>
            <person name="Markow T.A."/>
            <person name="Kaufman T.C."/>
            <person name="Kellis M."/>
            <person name="Gelbart W."/>
            <person name="Iyer V.N."/>
            <person name="Pollard D.A."/>
            <person name="Sackton T.B."/>
            <person name="Larracuente A.M."/>
            <person name="Singh N.D."/>
            <person name="Abad J.P."/>
            <person name="Abt D.N."/>
            <person name="Adryan B."/>
            <person name="Aguade M."/>
            <person name="Akashi H."/>
            <person name="Anderson W.W."/>
            <person name="Aquadro C.F."/>
            <person name="Ardell D.H."/>
            <person name="Arguello R."/>
            <person name="Artieri C.G."/>
            <person name="Barbash D.A."/>
            <person name="Barker D."/>
            <person name="Barsanti P."/>
            <person name="Batterham P."/>
            <person name="Batzoglou S."/>
            <person name="Begun D."/>
            <person name="Bhutkar A."/>
            <person name="Blanco E."/>
            <person name="Bosak S.A."/>
            <person name="Bradley R.K."/>
            <person name="Brand A.D."/>
            <person name="Brent M.R."/>
            <person name="Brooks A.N."/>
            <person name="Brown R.H."/>
            <person name="Butlin R.K."/>
            <person name="Caggese C."/>
            <person name="Calvi B.R."/>
            <person name="Bernardo de Carvalho A."/>
            <person name="Caspi A."/>
            <person name="Castrezana S."/>
            <person name="Celniker S.E."/>
            <person name="Chang J.L."/>
            <person name="Chapple C."/>
            <person name="Chatterji S."/>
            <person name="Chinwalla A."/>
            <person name="Civetta A."/>
            <person name="Clifton S.W."/>
            <person name="Comeron J.M."/>
            <person name="Costello J.C."/>
            <person name="Coyne J.A."/>
            <person name="Daub J."/>
            <person name="David R.G."/>
            <person name="Delcher A.L."/>
            <person name="Delehaunty K."/>
            <person name="Do C.B."/>
            <person name="Ebling H."/>
            <person name="Edwards K."/>
            <person name="Eickbush T."/>
            <person name="Evans J.D."/>
            <person name="Filipski A."/>
            <person name="Findeiss S."/>
            <person name="Freyhult E."/>
            <person name="Fulton L."/>
            <person name="Fulton R."/>
            <person name="Garcia A.C."/>
            <person name="Gardiner A."/>
            <person name="Garfield D.A."/>
            <person name="Garvin B.E."/>
            <person name="Gibson G."/>
            <person name="Gilbert D."/>
            <person name="Gnerre S."/>
            <person name="Godfrey J."/>
            <person name="Good R."/>
            <person name="Gotea V."/>
            <person name="Gravely B."/>
            <person name="Greenberg A.J."/>
            <person name="Griffiths-Jones S."/>
            <person name="Gross S."/>
            <person name="Guigo R."/>
            <person name="Gustafson E.A."/>
            <person name="Haerty W."/>
            <person name="Hahn M.W."/>
            <person name="Halligan D.L."/>
            <person name="Halpern A.L."/>
            <person name="Halter G.M."/>
            <person name="Han M.V."/>
            <person name="Heger A."/>
            <person name="Hillier L."/>
            <person name="Hinrichs A.S."/>
            <person name="Holmes I."/>
            <person name="Hoskins R.A."/>
            <person name="Hubisz M.J."/>
            <person name="Hultmark D."/>
            <person name="Huntley M.A."/>
            <person name="Jaffe D.B."/>
            <person name="Jagadeeshan S."/>
            <person name="Jeck W.R."/>
            <person name="Johnson J."/>
            <person name="Jones C.D."/>
            <person name="Jordan W.C."/>
            <person name="Karpen G.H."/>
            <person name="Kataoka E."/>
            <person name="Keightley P.D."/>
            <person name="Kheradpour P."/>
            <person name="Kirkness E.F."/>
            <person name="Koerich L.B."/>
            <person name="Kristiansen K."/>
            <person name="Kudrna D."/>
            <person name="Kulathinal R.J."/>
            <person name="Kumar S."/>
            <person name="Kwok R."/>
            <person name="Lander E."/>
            <person name="Langley C.H."/>
            <person name="Lapoint R."/>
            <person name="Lazzaro B.P."/>
            <person name="Lee S.J."/>
            <person name="Levesque L."/>
            <person name="Li R."/>
            <person name="Lin C.F."/>
            <person name="Lin M.F."/>
            <person name="Lindblad-Toh K."/>
            <person name="Llopart A."/>
            <person name="Long M."/>
            <person name="Low L."/>
            <person name="Lozovsky E."/>
            <person name="Lu J."/>
            <person name="Luo M."/>
            <person name="Machado C.A."/>
            <person name="Makalowski W."/>
            <person name="Marzo M."/>
            <person name="Matsuda M."/>
            <person name="Matzkin L."/>
            <person name="McAllister B."/>
            <person name="McBride C.S."/>
            <person name="McKernan B."/>
            <person name="McKernan K."/>
            <person name="Mendez-Lago M."/>
            <person name="Minx P."/>
            <person name="Mollenhauer M.U."/>
            <person name="Montooth K."/>
            <person name="Mount S.M."/>
            <person name="Mu X."/>
            <person name="Myers E."/>
            <person name="Negre B."/>
            <person name="Newfeld S."/>
            <person name="Nielsen R."/>
            <person name="Noor M.A."/>
            <person name="O'Grady P."/>
            <person name="Pachter L."/>
            <person name="Papaceit M."/>
            <person name="Parisi M.J."/>
            <person name="Parisi M."/>
            <person name="Parts L."/>
            <person name="Pedersen J.S."/>
            <person name="Pesole G."/>
            <person name="Phillippy A.M."/>
            <person name="Ponting C.P."/>
            <person name="Pop M."/>
            <person name="Porcelli D."/>
            <person name="Powell J.R."/>
            <person name="Prohaska S."/>
            <person name="Pruitt K."/>
            <person name="Puig M."/>
            <person name="Quesneville H."/>
            <person name="Ram K.R."/>
            <person name="Rand D."/>
            <person name="Rasmussen M.D."/>
            <person name="Reed L.K."/>
            <person name="Reenan R."/>
            <person name="Reily A."/>
            <person name="Remington K.A."/>
            <person name="Rieger T.T."/>
            <person name="Ritchie M.G."/>
            <person name="Robin C."/>
            <person name="Rogers Y.H."/>
            <person name="Rohde C."/>
            <person name="Rozas J."/>
            <person name="Rubenfield M.J."/>
            <person name="Ruiz A."/>
            <person name="Russo S."/>
            <person name="Salzberg S.L."/>
            <person name="Sanchez-Gracia A."/>
            <person name="Saranga D.J."/>
            <person name="Sato H."/>
            <person name="Schaeffer S.W."/>
            <person name="Schatz M.C."/>
            <person name="Schlenke T."/>
            <person name="Schwartz R."/>
            <person name="Segarra C."/>
            <person name="Singh R.S."/>
            <person name="Sirot L."/>
            <person name="Sirota M."/>
            <person name="Sisneros N.B."/>
            <person name="Smith C.D."/>
            <person name="Smith T.F."/>
            <person name="Spieth J."/>
            <person name="Stage D.E."/>
            <person name="Stark A."/>
            <person name="Stephan W."/>
            <person name="Strausberg R.L."/>
            <person name="Strempel S."/>
            <person name="Sturgill D."/>
            <person name="Sutton G."/>
            <person name="Sutton G.G."/>
            <person name="Tao W."/>
            <person name="Teichmann S."/>
            <person name="Tobari Y.N."/>
            <person name="Tomimura Y."/>
            <person name="Tsolas J.M."/>
            <person name="Valente V.L."/>
            <person name="Venter E."/>
            <person name="Venter J.C."/>
            <person name="Vicario S."/>
            <person name="Vieira F.G."/>
            <person name="Vilella A.J."/>
            <person name="Villasante A."/>
            <person name="Walenz B."/>
            <person name="Wang J."/>
            <person name="Wasserman M."/>
            <person name="Watts T."/>
            <person name="Wilson D."/>
            <person name="Wilson R.K."/>
            <person name="Wing R.A."/>
            <person name="Wolfner M.F."/>
            <person name="Wong A."/>
            <person name="Wong G.K."/>
            <person name="Wu C.I."/>
            <person name="Wu G."/>
            <person name="Yamamoto D."/>
            <person name="Yang H.P."/>
            <person name="Yang S.P."/>
            <person name="Yorke J.A."/>
            <person name="Yoshida K."/>
            <person name="Zdobnov E."/>
            <person name="Zhang P."/>
            <person name="Zhang Y."/>
            <person name="Zimin A.V."/>
            <person name="Baldwin J."/>
            <person name="Abdouelleil A."/>
            <person name="Abdulkadir J."/>
            <person name="Abebe A."/>
            <person name="Abera B."/>
            <person name="Abreu J."/>
            <person name="Acer S.C."/>
            <person name="Aftuck L."/>
            <person name="Alexander A."/>
            <person name="An P."/>
            <person name="Anderson E."/>
            <person name="Anderson S."/>
            <person name="Arachi H."/>
            <person name="Azer M."/>
            <person name="Bachantsang P."/>
            <person name="Barry A."/>
            <person name="Bayul T."/>
            <person name="Berlin A."/>
            <person name="Bessette D."/>
            <person name="Bloom T."/>
            <person name="Blye J."/>
            <person name="Boguslavskiy L."/>
            <person name="Bonnet C."/>
            <person name="Boukhgalter B."/>
            <person name="Bourzgui I."/>
            <person name="Brown A."/>
            <person name="Cahill P."/>
            <person name="Channer S."/>
            <person name="Cheshatsang Y."/>
            <person name="Chuda L."/>
            <person name="Citroen M."/>
            <person name="Collymore A."/>
            <person name="Cooke P."/>
            <person name="Costello M."/>
            <person name="D'Aco K."/>
            <person name="Daza R."/>
            <person name="De Haan G."/>
            <person name="DeGray S."/>
            <person name="DeMaso C."/>
            <person name="Dhargay N."/>
            <person name="Dooley K."/>
            <person name="Dooley E."/>
            <person name="Doricent M."/>
            <person name="Dorje P."/>
            <person name="Dorjee K."/>
            <person name="Dupes A."/>
            <person name="Elong R."/>
            <person name="Falk J."/>
            <person name="Farina A."/>
            <person name="Faro S."/>
            <person name="Ferguson D."/>
            <person name="Fisher S."/>
            <person name="Foley C.D."/>
            <person name="Franke A."/>
            <person name="Friedrich D."/>
            <person name="Gadbois L."/>
            <person name="Gearin G."/>
            <person name="Gearin C.R."/>
            <person name="Giannoukos G."/>
            <person name="Goode T."/>
            <person name="Graham J."/>
            <person name="Grandbois E."/>
            <person name="Grewal S."/>
            <person name="Gyaltsen K."/>
            <person name="Hafez N."/>
            <person name="Hagos B."/>
            <person name="Hall J."/>
            <person name="Henson C."/>
            <person name="Hollinger A."/>
            <person name="Honan T."/>
            <person name="Huard M.D."/>
            <person name="Hughes L."/>
            <person name="Hurhula B."/>
            <person name="Husby M.E."/>
            <person name="Kamat A."/>
            <person name="Kanga B."/>
            <person name="Kashin S."/>
            <person name="Khazanovich D."/>
            <person name="Kisner P."/>
            <person name="Lance K."/>
            <person name="Lara M."/>
            <person name="Lee W."/>
            <person name="Lennon N."/>
            <person name="Letendre F."/>
            <person name="LeVine R."/>
            <person name="Lipovsky A."/>
            <person name="Liu X."/>
            <person name="Liu J."/>
            <person name="Liu S."/>
            <person name="Lokyitsang T."/>
            <person name="Lokyitsang Y."/>
            <person name="Lubonja R."/>
            <person name="Lui A."/>
            <person name="MacDonald P."/>
            <person name="Magnisalis V."/>
            <person name="Maru K."/>
            <person name="Matthews C."/>
            <person name="McCusker W."/>
            <person name="McDonough S."/>
            <person name="Mehta T."/>
            <person name="Meldrim J."/>
            <person name="Meneus L."/>
            <person name="Mihai O."/>
            <person name="Mihalev A."/>
            <person name="Mihova T."/>
            <person name="Mittelman R."/>
            <person name="Mlenga V."/>
            <person name="Montmayeur A."/>
            <person name="Mulrain L."/>
            <person name="Navidi A."/>
            <person name="Naylor J."/>
            <person name="Negash T."/>
            <person name="Nguyen T."/>
            <person name="Nguyen N."/>
            <person name="Nicol R."/>
            <person name="Norbu C."/>
            <person name="Norbu N."/>
            <person name="Novod N."/>
            <person name="O'Neill B."/>
            <person name="Osman S."/>
            <person name="Markiewicz E."/>
            <person name="Oyono O.L."/>
            <person name="Patti C."/>
            <person name="Phunkhang P."/>
            <person name="Pierre F."/>
            <person name="Priest M."/>
            <person name="Raghuraman S."/>
            <person name="Rege F."/>
            <person name="Reyes R."/>
            <person name="Rise C."/>
            <person name="Rogov P."/>
            <person name="Ross K."/>
            <person name="Ryan E."/>
            <person name="Settipalli S."/>
            <person name="Shea T."/>
            <person name="Sherpa N."/>
            <person name="Shi L."/>
            <person name="Shih D."/>
            <person name="Sparrow T."/>
            <person name="Spaulding J."/>
            <person name="Stalker J."/>
            <person name="Stange-Thomann N."/>
            <person name="Stavropoulos S."/>
            <person name="Stone C."/>
            <person name="Strader C."/>
            <person name="Tesfaye S."/>
            <person name="Thomson T."/>
            <person name="Thoulutsang Y."/>
            <person name="Thoulutsang D."/>
            <person name="Topham K."/>
            <person name="Topping I."/>
            <person name="Tsamla T."/>
            <person name="Vassiliev H."/>
            <person name="Vo A."/>
            <person name="Wangchuk T."/>
            <person name="Wangdi T."/>
            <person name="Weiand M."/>
            <person name="Wilkinson J."/>
            <person name="Wilson A."/>
            <person name="Yadav S."/>
            <person name="Young G."/>
            <person name="Yu Q."/>
            <person name="Zembek L."/>
            <person name="Zhong D."/>
            <person name="Zimmer A."/>
            <person name="Zwirko Z."/>
            <person name="Jaffe D.B."/>
            <person name="Alvarez P."/>
            <person name="Brockman W."/>
            <person name="Butler J."/>
            <person name="Chin C."/>
            <person name="Gnerre S."/>
            <person name="Grabherr M."/>
            <person name="Kleber M."/>
            <person name="Mauceli E."/>
            <person name="MacCallum I."/>
        </authorList>
    </citation>
    <scope>NUCLEOTIDE SEQUENCE [LARGE SCALE GENOMIC DNA]</scope>
    <source>
        <strain evidence="14">Tai18E2 / Tucson 14021-0261.01</strain>
    </source>
</reference>
<dbReference type="GO" id="GO:0000981">
    <property type="term" value="F:DNA-binding transcription factor activity, RNA polymerase II-specific"/>
    <property type="evidence" value="ECO:0007669"/>
    <property type="project" value="TreeGrafter"/>
</dbReference>
<gene>
    <name evidence="13" type="primary">Dyak\GE10102</name>
    <name evidence="13" type="synonym">dyak_GLEANR_10058</name>
    <name evidence="13" type="synonym">GE10102</name>
    <name evidence="13" type="ORF">Dyak_GE10102</name>
</gene>
<dbReference type="SMART" id="SM00355">
    <property type="entry name" value="ZnF_C2H2"/>
    <property type="match status" value="5"/>
</dbReference>
<evidence type="ECO:0000256" key="9">
    <source>
        <dbReference type="PROSITE-ProRule" id="PRU00042"/>
    </source>
</evidence>
<dbReference type="InterPro" id="IPR012934">
    <property type="entry name" value="Znf_AD"/>
</dbReference>
<protein>
    <submittedName>
        <fullName evidence="13">Uncharacterized protein, isoform B</fullName>
    </submittedName>
</protein>
<dbReference type="KEGG" id="dya:Dyak_GE10102"/>
<organism evidence="13 14">
    <name type="scientific">Drosophila yakuba</name>
    <name type="common">Fruit fly</name>
    <dbReference type="NCBI Taxonomy" id="7245"/>
    <lineage>
        <taxon>Eukaryota</taxon>
        <taxon>Metazoa</taxon>
        <taxon>Ecdysozoa</taxon>
        <taxon>Arthropoda</taxon>
        <taxon>Hexapoda</taxon>
        <taxon>Insecta</taxon>
        <taxon>Pterygota</taxon>
        <taxon>Neoptera</taxon>
        <taxon>Endopterygota</taxon>
        <taxon>Diptera</taxon>
        <taxon>Brachycera</taxon>
        <taxon>Muscomorpha</taxon>
        <taxon>Ephydroidea</taxon>
        <taxon>Drosophilidae</taxon>
        <taxon>Drosophila</taxon>
        <taxon>Sophophora</taxon>
    </lineage>
</organism>
<evidence type="ECO:0000313" key="14">
    <source>
        <dbReference type="Proteomes" id="UP000002282"/>
    </source>
</evidence>
<keyword evidence="4 9" id="KW-0863">Zinc-finger</keyword>
<keyword evidence="6" id="KW-0805">Transcription regulation</keyword>
<dbReference type="GO" id="GO:0008270">
    <property type="term" value="F:zinc ion binding"/>
    <property type="evidence" value="ECO:0007669"/>
    <property type="project" value="UniProtKB-UniRule"/>
</dbReference>
<dbReference type="PROSITE" id="PS50157">
    <property type="entry name" value="ZINC_FINGER_C2H2_2"/>
    <property type="match status" value="5"/>
</dbReference>
<dbReference type="SUPFAM" id="SSF57716">
    <property type="entry name" value="Glucocorticoid receptor-like (DNA-binding domain)"/>
    <property type="match status" value="1"/>
</dbReference>
<name>A0A0R1E8M6_DROYA</name>
<evidence type="ECO:0000256" key="5">
    <source>
        <dbReference type="ARBA" id="ARBA00022833"/>
    </source>
</evidence>
<keyword evidence="3" id="KW-0677">Repeat</keyword>
<feature type="domain" description="C2H2-type" evidence="11">
    <location>
        <begin position="230"/>
        <end position="257"/>
    </location>
</feature>
<dbReference type="InterPro" id="IPR036236">
    <property type="entry name" value="Znf_C2H2_sf"/>
</dbReference>
<dbReference type="InterPro" id="IPR013087">
    <property type="entry name" value="Znf_C2H2_type"/>
</dbReference>
<dbReference type="Proteomes" id="UP000002282">
    <property type="component" value="Chromosome 3R"/>
</dbReference>
<evidence type="ECO:0000313" key="13">
    <source>
        <dbReference type="EMBL" id="KRK03914.1"/>
    </source>
</evidence>
<evidence type="ECO:0000256" key="10">
    <source>
        <dbReference type="PROSITE-ProRule" id="PRU01263"/>
    </source>
</evidence>
<evidence type="ECO:0000256" key="1">
    <source>
        <dbReference type="ARBA" id="ARBA00004123"/>
    </source>
</evidence>
<evidence type="ECO:0000256" key="2">
    <source>
        <dbReference type="ARBA" id="ARBA00022723"/>
    </source>
</evidence>
<proteinExistence type="predicted"/>
<reference evidence="13 14" key="2">
    <citation type="journal article" date="2007" name="PLoS Biol.">
        <title>Principles of genome evolution in the Drosophila melanogaster species group.</title>
        <authorList>
            <person name="Ranz J.M."/>
            <person name="Maurin D."/>
            <person name="Chan Y.S."/>
            <person name="von Grotthuss M."/>
            <person name="Hillier L.W."/>
            <person name="Roote J."/>
            <person name="Ashburner M."/>
            <person name="Bergman C.M."/>
        </authorList>
    </citation>
    <scope>NUCLEOTIDE SEQUENCE [LARGE SCALE GENOMIC DNA]</scope>
    <source>
        <strain evidence="14">Tai18E2 / Tucson 14021-0261.01</strain>
    </source>
</reference>
<feature type="binding site" evidence="10">
    <location>
        <position position="49"/>
    </location>
    <ligand>
        <name>Zn(2+)</name>
        <dbReference type="ChEBI" id="CHEBI:29105"/>
    </ligand>
</feature>
<sequence>MRILNCRICSRLDAPIDLFDPKNGHLVRQIHSITGVELNCTNEISGQMCTGCLGDLQTAIKFRQRCIIAEKQNLERIGIECASKDCPTDPIIYEHIDDNQIESELDESNLSPEVEDLPKRTTEKLSAPDSWNHQLPIGGDCGPYVCEDCGRTINNKANFQEHLLRHTGIKNFHCDFWDCEKSFATRKELTSHMRTHTGEQPFVCVYCPRRFSSSSARQEHHRRHRNDRRYECDMCEKSFVSSGCLSKHKMTHVATRKHYCYVCQKHFQRISHLMTHLSTSIHKQKAQEAAAAQEARHLQYSCLSSHYTN</sequence>
<keyword evidence="8" id="KW-0539">Nucleus</keyword>
<feature type="binding site" evidence="10">
    <location>
        <position position="9"/>
    </location>
    <ligand>
        <name>Zn(2+)</name>
        <dbReference type="ChEBI" id="CHEBI:29105"/>
    </ligand>
</feature>
<dbReference type="EMBL" id="CM000160">
    <property type="protein sequence ID" value="KRK03914.1"/>
    <property type="molecule type" value="Genomic_DNA"/>
</dbReference>
<keyword evidence="5 10" id="KW-0862">Zinc</keyword>
<keyword evidence="7" id="KW-0804">Transcription</keyword>
<evidence type="ECO:0000256" key="4">
    <source>
        <dbReference type="ARBA" id="ARBA00022771"/>
    </source>
</evidence>
<dbReference type="GO" id="GO:0005634">
    <property type="term" value="C:nucleus"/>
    <property type="evidence" value="ECO:0007669"/>
    <property type="project" value="UniProtKB-SubCell"/>
</dbReference>
<feature type="domain" description="C2H2-type" evidence="11">
    <location>
        <begin position="172"/>
        <end position="201"/>
    </location>
</feature>
<feature type="domain" description="C2H2-type" evidence="11">
    <location>
        <begin position="202"/>
        <end position="229"/>
    </location>
</feature>
<evidence type="ECO:0000259" key="12">
    <source>
        <dbReference type="PROSITE" id="PS51915"/>
    </source>
</evidence>
<feature type="binding site" evidence="10">
    <location>
        <position position="52"/>
    </location>
    <ligand>
        <name>Zn(2+)</name>
        <dbReference type="ChEBI" id="CHEBI:29105"/>
    </ligand>
</feature>
<dbReference type="PANTHER" id="PTHR24394">
    <property type="entry name" value="ZINC FINGER PROTEIN"/>
    <property type="match status" value="1"/>
</dbReference>
<evidence type="ECO:0000256" key="7">
    <source>
        <dbReference type="ARBA" id="ARBA00023163"/>
    </source>
</evidence>
<dbReference type="Gene3D" id="3.30.160.60">
    <property type="entry name" value="Classic Zinc Finger"/>
    <property type="match status" value="5"/>
</dbReference>
<evidence type="ECO:0000256" key="8">
    <source>
        <dbReference type="ARBA" id="ARBA00023242"/>
    </source>
</evidence>
<dbReference type="SUPFAM" id="SSF57667">
    <property type="entry name" value="beta-beta-alpha zinc fingers"/>
    <property type="match status" value="3"/>
</dbReference>
<dbReference type="AlphaFoldDB" id="A0A0R1E8M6"/>
<keyword evidence="14" id="KW-1185">Reference proteome</keyword>
<dbReference type="PROSITE" id="PS00028">
    <property type="entry name" value="ZINC_FINGER_C2H2_1"/>
    <property type="match status" value="5"/>
</dbReference>
<evidence type="ECO:0000256" key="3">
    <source>
        <dbReference type="ARBA" id="ARBA00022737"/>
    </source>
</evidence>
<feature type="domain" description="C2H2-type" evidence="11">
    <location>
        <begin position="144"/>
        <end position="171"/>
    </location>
</feature>
<dbReference type="PANTHER" id="PTHR24394:SF29">
    <property type="entry name" value="MYONEURIN"/>
    <property type="match status" value="1"/>
</dbReference>
<dbReference type="Pfam" id="PF00096">
    <property type="entry name" value="zf-C2H2"/>
    <property type="match status" value="4"/>
</dbReference>
<dbReference type="Pfam" id="PF07776">
    <property type="entry name" value="zf-AD"/>
    <property type="match status" value="1"/>
</dbReference>
<feature type="domain" description="ZAD" evidence="12">
    <location>
        <begin position="4"/>
        <end position="76"/>
    </location>
</feature>
<accession>A0A0R1E8M6</accession>
<feature type="binding site" evidence="10">
    <location>
        <position position="6"/>
    </location>
    <ligand>
        <name>Zn(2+)</name>
        <dbReference type="ChEBI" id="CHEBI:29105"/>
    </ligand>
</feature>
<comment type="subcellular location">
    <subcellularLocation>
        <location evidence="1">Nucleus</location>
    </subcellularLocation>
</comment>
<keyword evidence="2 10" id="KW-0479">Metal-binding</keyword>
<dbReference type="FunFam" id="3.30.160.60:FF:000032">
    <property type="entry name" value="Krueppel-like factor 4"/>
    <property type="match status" value="1"/>
</dbReference>
<evidence type="ECO:0000259" key="11">
    <source>
        <dbReference type="PROSITE" id="PS50157"/>
    </source>
</evidence>
<feature type="domain" description="C2H2-type" evidence="11">
    <location>
        <begin position="258"/>
        <end position="287"/>
    </location>
</feature>